<dbReference type="InterPro" id="IPR014349">
    <property type="entry name" value="Rieske_Fe-S_prot"/>
</dbReference>
<dbReference type="Pfam" id="PF00355">
    <property type="entry name" value="Rieske"/>
    <property type="match status" value="1"/>
</dbReference>
<dbReference type="InterPro" id="IPR036922">
    <property type="entry name" value="Rieske_2Fe-2S_sf"/>
</dbReference>
<dbReference type="PRINTS" id="PR00162">
    <property type="entry name" value="RIESKE"/>
</dbReference>
<keyword evidence="5" id="KW-1015">Disulfide bond</keyword>
<protein>
    <submittedName>
        <fullName evidence="8">Unannotated protein</fullName>
    </submittedName>
</protein>
<dbReference type="GO" id="GO:0016020">
    <property type="term" value="C:membrane"/>
    <property type="evidence" value="ECO:0007669"/>
    <property type="project" value="InterPro"/>
</dbReference>
<evidence type="ECO:0000256" key="3">
    <source>
        <dbReference type="ARBA" id="ARBA00023004"/>
    </source>
</evidence>
<dbReference type="PROSITE" id="PS51296">
    <property type="entry name" value="RIESKE"/>
    <property type="match status" value="1"/>
</dbReference>
<keyword evidence="2" id="KW-0479">Metal-binding</keyword>
<evidence type="ECO:0000313" key="8">
    <source>
        <dbReference type="EMBL" id="CAB4884167.1"/>
    </source>
</evidence>
<dbReference type="GO" id="GO:0051537">
    <property type="term" value="F:2 iron, 2 sulfur cluster binding"/>
    <property type="evidence" value="ECO:0007669"/>
    <property type="project" value="UniProtKB-KW"/>
</dbReference>
<reference evidence="8" key="1">
    <citation type="submission" date="2020-05" db="EMBL/GenBank/DDBJ databases">
        <authorList>
            <person name="Chiriac C."/>
            <person name="Salcher M."/>
            <person name="Ghai R."/>
            <person name="Kavagutti S V."/>
        </authorList>
    </citation>
    <scope>NUCLEOTIDE SEQUENCE</scope>
</reference>
<evidence type="ECO:0000256" key="4">
    <source>
        <dbReference type="ARBA" id="ARBA00023014"/>
    </source>
</evidence>
<organism evidence="8">
    <name type="scientific">freshwater metagenome</name>
    <dbReference type="NCBI Taxonomy" id="449393"/>
    <lineage>
        <taxon>unclassified sequences</taxon>
        <taxon>metagenomes</taxon>
        <taxon>ecological metagenomes</taxon>
    </lineage>
</organism>
<keyword evidence="4" id="KW-0411">Iron-sulfur</keyword>
<feature type="domain" description="Rieske" evidence="7">
    <location>
        <begin position="38"/>
        <end position="135"/>
    </location>
</feature>
<dbReference type="CDD" id="cd03467">
    <property type="entry name" value="Rieske"/>
    <property type="match status" value="1"/>
</dbReference>
<evidence type="ECO:0000256" key="5">
    <source>
        <dbReference type="ARBA" id="ARBA00023157"/>
    </source>
</evidence>
<dbReference type="SUPFAM" id="SSF50022">
    <property type="entry name" value="ISP domain"/>
    <property type="match status" value="1"/>
</dbReference>
<dbReference type="EMBL" id="CAFBLZ010000024">
    <property type="protein sequence ID" value="CAB4884167.1"/>
    <property type="molecule type" value="Genomic_DNA"/>
</dbReference>
<keyword evidence="1" id="KW-0001">2Fe-2S</keyword>
<keyword evidence="3" id="KW-0408">Iron</keyword>
<accession>A0A6J7EL95</accession>
<dbReference type="Gene3D" id="2.102.10.10">
    <property type="entry name" value="Rieske [2Fe-2S] iron-sulphur domain"/>
    <property type="match status" value="1"/>
</dbReference>
<dbReference type="AlphaFoldDB" id="A0A6J7EL95"/>
<proteinExistence type="predicted"/>
<sequence length="136" mass="14413">MNKREGISRRATLRGAMLVAISSIPTKFSKQAADAATTNVIKLSKLPVGGTYSFTTVKQGIPAILFRTKAGVFAYSMICTHQGCTVAYNKSAKKLQCPCHGAQFDPLKGAMPIKGPAETPLASIKVAIKGAWVVES</sequence>
<evidence type="ECO:0000259" key="7">
    <source>
        <dbReference type="PROSITE" id="PS51296"/>
    </source>
</evidence>
<evidence type="ECO:0000256" key="2">
    <source>
        <dbReference type="ARBA" id="ARBA00022723"/>
    </source>
</evidence>
<dbReference type="InterPro" id="IPR005805">
    <property type="entry name" value="Rieske_Fe-S_prot_C"/>
</dbReference>
<evidence type="ECO:0000256" key="1">
    <source>
        <dbReference type="ARBA" id="ARBA00022714"/>
    </source>
</evidence>
<dbReference type="PANTHER" id="PTHR10134">
    <property type="entry name" value="CYTOCHROME B-C1 COMPLEX SUBUNIT RIESKE, MITOCHONDRIAL"/>
    <property type="match status" value="1"/>
</dbReference>
<dbReference type="InterPro" id="IPR017941">
    <property type="entry name" value="Rieske_2Fe-2S"/>
</dbReference>
<comment type="cofactor">
    <cofactor evidence="6">
        <name>[2Fe-2S] cluster</name>
        <dbReference type="ChEBI" id="CHEBI:190135"/>
    </cofactor>
</comment>
<evidence type="ECO:0000256" key="6">
    <source>
        <dbReference type="ARBA" id="ARBA00034078"/>
    </source>
</evidence>
<dbReference type="GO" id="GO:0046872">
    <property type="term" value="F:metal ion binding"/>
    <property type="evidence" value="ECO:0007669"/>
    <property type="project" value="UniProtKB-KW"/>
</dbReference>
<gene>
    <name evidence="8" type="ORF">UFOPK3482_00426</name>
</gene>
<name>A0A6J7EL95_9ZZZZ</name>